<proteinExistence type="predicted"/>
<dbReference type="Gene3D" id="3.40.630.30">
    <property type="match status" value="1"/>
</dbReference>
<dbReference type="CDD" id="cd04301">
    <property type="entry name" value="NAT_SF"/>
    <property type="match status" value="1"/>
</dbReference>
<dbReference type="RefSeq" id="WP_271166064.1">
    <property type="nucleotide sequence ID" value="NZ_BSFD01000011.1"/>
</dbReference>
<evidence type="ECO:0000313" key="3">
    <source>
        <dbReference type="Proteomes" id="UP001143509"/>
    </source>
</evidence>
<dbReference type="InterPro" id="IPR016181">
    <property type="entry name" value="Acyl_CoA_acyltransferase"/>
</dbReference>
<evidence type="ECO:0000313" key="2">
    <source>
        <dbReference type="EMBL" id="GLK49892.1"/>
    </source>
</evidence>
<reference evidence="2" key="1">
    <citation type="journal article" date="2014" name="Int. J. Syst. Evol. Microbiol.">
        <title>Complete genome of a new Firmicutes species belonging to the dominant human colonic microbiota ('Ruminococcus bicirculans') reveals two chromosomes and a selective capacity to utilize plant glucans.</title>
        <authorList>
            <consortium name="NISC Comparative Sequencing Program"/>
            <person name="Wegmann U."/>
            <person name="Louis P."/>
            <person name="Goesmann A."/>
            <person name="Henrissat B."/>
            <person name="Duncan S.H."/>
            <person name="Flint H.J."/>
        </authorList>
    </citation>
    <scope>NUCLEOTIDE SEQUENCE</scope>
    <source>
        <strain evidence="2">VKM B-1499</strain>
    </source>
</reference>
<dbReference type="Pfam" id="PF00583">
    <property type="entry name" value="Acetyltransf_1"/>
    <property type="match status" value="1"/>
</dbReference>
<dbReference type="SUPFAM" id="SSF55729">
    <property type="entry name" value="Acyl-CoA N-acyltransferases (Nat)"/>
    <property type="match status" value="1"/>
</dbReference>
<gene>
    <name evidence="2" type="ORF">GCM10017620_28660</name>
</gene>
<dbReference type="EMBL" id="BSFD01000011">
    <property type="protein sequence ID" value="GLK49892.1"/>
    <property type="molecule type" value="Genomic_DNA"/>
</dbReference>
<sequence>MGGRLISIPEIRLATDGDWPDLWPIIEGVTRAGDSYAYPLDMSETVARALWTPPPPGGVLVAVEDGRVIGAAKIVPNRPGNGAHVANGSFMVAPQARGRGVARRLGEAALEFARDAGFRSMQFNAVVETNAIAVALWKSLGFEILCTIPEAFDHPAHSLVGLHVMYRRL</sequence>
<dbReference type="Proteomes" id="UP001143509">
    <property type="component" value="Unassembled WGS sequence"/>
</dbReference>
<dbReference type="InterPro" id="IPR052742">
    <property type="entry name" value="Mito_N-acetyltransferase"/>
</dbReference>
<accession>A0ABQ5TBV2</accession>
<dbReference type="PANTHER" id="PTHR43138">
    <property type="entry name" value="ACETYLTRANSFERASE, GNAT FAMILY"/>
    <property type="match status" value="1"/>
</dbReference>
<dbReference type="InterPro" id="IPR000182">
    <property type="entry name" value="GNAT_dom"/>
</dbReference>
<keyword evidence="3" id="KW-1185">Reference proteome</keyword>
<organism evidence="2 3">
    <name type="scientific">Brevundimonas intermedia</name>
    <dbReference type="NCBI Taxonomy" id="74315"/>
    <lineage>
        <taxon>Bacteria</taxon>
        <taxon>Pseudomonadati</taxon>
        <taxon>Pseudomonadota</taxon>
        <taxon>Alphaproteobacteria</taxon>
        <taxon>Caulobacterales</taxon>
        <taxon>Caulobacteraceae</taxon>
        <taxon>Brevundimonas</taxon>
    </lineage>
</organism>
<reference evidence="2" key="2">
    <citation type="submission" date="2023-01" db="EMBL/GenBank/DDBJ databases">
        <authorList>
            <person name="Sun Q."/>
            <person name="Evtushenko L."/>
        </authorList>
    </citation>
    <scope>NUCLEOTIDE SEQUENCE</scope>
    <source>
        <strain evidence="2">VKM B-1499</strain>
    </source>
</reference>
<protein>
    <submittedName>
        <fullName evidence="2">N-acetyltransferase</fullName>
    </submittedName>
</protein>
<name>A0ABQ5TBV2_9CAUL</name>
<evidence type="ECO:0000259" key="1">
    <source>
        <dbReference type="PROSITE" id="PS51186"/>
    </source>
</evidence>
<feature type="domain" description="N-acetyltransferase" evidence="1">
    <location>
        <begin position="9"/>
        <end position="169"/>
    </location>
</feature>
<dbReference type="PANTHER" id="PTHR43138:SF1">
    <property type="entry name" value="N-ACETYLTRANSFERASE ACA1"/>
    <property type="match status" value="1"/>
</dbReference>
<comment type="caution">
    <text evidence="2">The sequence shown here is derived from an EMBL/GenBank/DDBJ whole genome shotgun (WGS) entry which is preliminary data.</text>
</comment>
<dbReference type="PROSITE" id="PS51186">
    <property type="entry name" value="GNAT"/>
    <property type="match status" value="1"/>
</dbReference>